<keyword evidence="2" id="KW-0614">Plasmid</keyword>
<keyword evidence="1" id="KW-0732">Signal</keyword>
<evidence type="ECO:0000256" key="1">
    <source>
        <dbReference type="ARBA" id="ARBA00022729"/>
    </source>
</evidence>
<protein>
    <submittedName>
        <fullName evidence="2">Extracellular solute-binding protein</fullName>
    </submittedName>
</protein>
<gene>
    <name evidence="2" type="ORF">FPZ52_15220</name>
</gene>
<keyword evidence="3" id="KW-1185">Reference proteome</keyword>
<dbReference type="RefSeq" id="WP_146366479.1">
    <property type="nucleotide sequence ID" value="NZ_CP042264.1"/>
</dbReference>
<dbReference type="InterPro" id="IPR006059">
    <property type="entry name" value="SBP"/>
</dbReference>
<dbReference type="PANTHER" id="PTHR30222">
    <property type="entry name" value="SPERMIDINE/PUTRESCINE-BINDING PERIPLASMIC PROTEIN"/>
    <property type="match status" value="1"/>
</dbReference>
<dbReference type="SUPFAM" id="SSF53850">
    <property type="entry name" value="Periplasmic binding protein-like II"/>
    <property type="match status" value="1"/>
</dbReference>
<dbReference type="Proteomes" id="UP000318483">
    <property type="component" value="Plasmid unnamed3"/>
</dbReference>
<dbReference type="PANTHER" id="PTHR30222:SF17">
    <property type="entry name" value="SPERMIDINE_PUTRESCINE-BINDING PERIPLASMIC PROTEIN"/>
    <property type="match status" value="1"/>
</dbReference>
<dbReference type="OrthoDB" id="9812255at2"/>
<dbReference type="Pfam" id="PF13416">
    <property type="entry name" value="SBP_bac_8"/>
    <property type="match status" value="1"/>
</dbReference>
<proteinExistence type="predicted"/>
<dbReference type="EMBL" id="CP042264">
    <property type="protein sequence ID" value="QDY71063.1"/>
    <property type="molecule type" value="Genomic_DNA"/>
</dbReference>
<evidence type="ECO:0000313" key="2">
    <source>
        <dbReference type="EMBL" id="QDY71063.1"/>
    </source>
</evidence>
<dbReference type="AlphaFoldDB" id="A0A5B8IZT3"/>
<accession>A0A5B8IZT3</accession>
<dbReference type="InterPro" id="IPR006311">
    <property type="entry name" value="TAT_signal"/>
</dbReference>
<evidence type="ECO:0000313" key="3">
    <source>
        <dbReference type="Proteomes" id="UP000318483"/>
    </source>
</evidence>
<organism evidence="2 3">
    <name type="scientific">Qingshengfaniella alkalisoli</name>
    <dbReference type="NCBI Taxonomy" id="2599296"/>
    <lineage>
        <taxon>Bacteria</taxon>
        <taxon>Pseudomonadati</taxon>
        <taxon>Pseudomonadota</taxon>
        <taxon>Alphaproteobacteria</taxon>
        <taxon>Rhodobacterales</taxon>
        <taxon>Paracoccaceae</taxon>
        <taxon>Qingshengfaniella</taxon>
    </lineage>
</organism>
<dbReference type="Gene3D" id="3.40.190.10">
    <property type="entry name" value="Periplasmic binding protein-like II"/>
    <property type="match status" value="1"/>
</dbReference>
<reference evidence="2 3" key="1">
    <citation type="submission" date="2019-07" db="EMBL/GenBank/DDBJ databases">
        <title>Litoreibacter alkalisoli sp. nov., isolated from saline-alkaline soil.</title>
        <authorList>
            <person name="Wang S."/>
            <person name="Xu L."/>
            <person name="Xing Y.-T."/>
            <person name="Sun J.-Q."/>
        </authorList>
    </citation>
    <scope>NUCLEOTIDE SEQUENCE [LARGE SCALE GENOMIC DNA]</scope>
    <source>
        <strain evidence="2 3">LN3S51</strain>
        <plasmid evidence="2 3">unnamed3</plasmid>
    </source>
</reference>
<name>A0A5B8IZT3_9RHOB</name>
<sequence length="419" mass="46269">MANLSRRSVLKTGAAAVGVSTLGAPMIWAQEIKNITLRQFGTGVSNLNEVGQKVKEDLGFTLEMTALDSDSVTQRAATQPDSFDIADIEYWICKKVWPTGNLQAMDVSKIKNYDKIVGIFKDGKLTPESVIAQGTAPHTVGFVEGQGSTTFADEETGWMTLIPTIYNADTLGIRPDLIGRPIESWTELLNPEFKGKASILDISSIGIMDMAMVCEAMGEIQYGDKGNMTQDEIDATFAIFTEAKKAGQFRAFWKTFDESVNLMASGEVVIQSMWSPAITAVKSRGIPCVYQPLKEGYRSWGGGIGLSKSLSGMELDAAYDYINWYLDGWVGGFLMRQGYYSAVPETSKNHMTENEWGYWFEGKPAVEDITNPYGDVMDQAGNSRDGGSFYDRMGSVACWNAVMDENQYMVRKWNEFIAS</sequence>
<dbReference type="PROSITE" id="PS51318">
    <property type="entry name" value="TAT"/>
    <property type="match status" value="1"/>
</dbReference>
<dbReference type="KEGG" id="lit:FPZ52_15220"/>
<geneLocation type="plasmid" evidence="2 3">
    <name>unnamed3</name>
</geneLocation>